<name>A0A2X6U0U8_ECOLX</name>
<organism evidence="1 2">
    <name type="scientific">Escherichia coli</name>
    <dbReference type="NCBI Taxonomy" id="562"/>
    <lineage>
        <taxon>Bacteria</taxon>
        <taxon>Pseudomonadati</taxon>
        <taxon>Pseudomonadota</taxon>
        <taxon>Gammaproteobacteria</taxon>
        <taxon>Enterobacterales</taxon>
        <taxon>Enterobacteriaceae</taxon>
        <taxon>Escherichia</taxon>
    </lineage>
</organism>
<accession>A0A236MIT2</accession>
<dbReference type="EMBL" id="AASWOY010000114">
    <property type="protein sequence ID" value="EFH6651973.1"/>
    <property type="molecule type" value="Genomic_DNA"/>
</dbReference>
<evidence type="ECO:0000313" key="1">
    <source>
        <dbReference type="EMBL" id="EFH6651973.1"/>
    </source>
</evidence>
<dbReference type="AlphaFoldDB" id="A0A2X6U0U8"/>
<protein>
    <submittedName>
        <fullName evidence="1">ATP-binding protein</fullName>
    </submittedName>
</protein>
<sequence>MISAMLSNVKIFMNLQKRRKVQKLNYRGQVSKLKRGIFNSLKSTDWEGVENAKRKLEYYKRTRKLRVSKKKLTTSNKRVVFSAPISINYYNDRDFEIMNKFLNNLRDCVLKNNRVYIDFSSTKYISAAAMLSFLAEVDVLIKKSEFGVNAIGFSHPKDKKIESILNQVGFYDLLRKPKRETESYDDVTFWKYTSGSCSEPLLAKEMMVEIKKELERKSSKKLYRGFTEAMSNSVEHAYVDDLMHTEDDETAKWWTFAGIHDKNLTVVICDKGVGIPSTLPKTQGVSVLMNIFKKLRVPLANVKDSTYIKASTLLQETRTGELNRGKGLNDIKSVIDSIGDGFMGIFSSKGRYIYKGKTGIINEVLRDYKSSVNGTIIEWTIPCEVETE</sequence>
<dbReference type="Proteomes" id="UP000530628">
    <property type="component" value="Unassembled WGS sequence"/>
</dbReference>
<comment type="caution">
    <text evidence="1">The sequence shown here is derived from an EMBL/GenBank/DDBJ whole genome shotgun (WGS) entry which is preliminary data.</text>
</comment>
<proteinExistence type="predicted"/>
<dbReference type="GO" id="GO:0005524">
    <property type="term" value="F:ATP binding"/>
    <property type="evidence" value="ECO:0007669"/>
    <property type="project" value="UniProtKB-KW"/>
</dbReference>
<reference evidence="1 2" key="1">
    <citation type="submission" date="2019-11" db="EMBL/GenBank/DDBJ databases">
        <authorList>
            <consortium name="GenomeTrakr network: Whole genome sequencing for foodborne pathogen traceback"/>
        </authorList>
    </citation>
    <scope>NUCLEOTIDE SEQUENCE [LARGE SCALE GENOMIC DNA]</scope>
    <source>
        <strain evidence="1 2">PSU-2072</strain>
    </source>
</reference>
<keyword evidence="1" id="KW-0067">ATP-binding</keyword>
<keyword evidence="1" id="KW-0547">Nucleotide-binding</keyword>
<gene>
    <name evidence="1" type="ORF">GNW61_25125</name>
</gene>
<accession>A0A2X6U0U8</accession>
<evidence type="ECO:0000313" key="2">
    <source>
        <dbReference type="Proteomes" id="UP000530628"/>
    </source>
</evidence>